<reference evidence="2 3" key="1">
    <citation type="submission" date="2022-11" db="EMBL/GenBank/DDBJ databases">
        <title>Minimal conservation of predation-associated metabolite biosynthetic gene clusters underscores biosynthetic potential of Myxococcota including descriptions for ten novel species: Archangium lansinium sp. nov., Myxococcus landrumus sp. nov., Nannocystis bai.</title>
        <authorList>
            <person name="Ahearne A."/>
            <person name="Stevens C."/>
            <person name="Dowd S."/>
        </authorList>
    </citation>
    <scope>NUCLEOTIDE SEQUENCE [LARGE SCALE GENOMIC DNA]</scope>
    <source>
        <strain evidence="2 3">NCELM</strain>
    </source>
</reference>
<name>A0ABT5BPA4_9BACT</name>
<evidence type="ECO:0000256" key="1">
    <source>
        <dbReference type="SAM" id="Phobius"/>
    </source>
</evidence>
<keyword evidence="1" id="KW-0812">Transmembrane</keyword>
<protein>
    <submittedName>
        <fullName evidence="2">Uncharacterized protein</fullName>
    </submittedName>
</protein>
<feature type="transmembrane region" description="Helical" evidence="1">
    <location>
        <begin position="6"/>
        <end position="23"/>
    </location>
</feature>
<keyword evidence="1" id="KW-0472">Membrane</keyword>
<sequence length="120" mass="13189">MTYDAAIWIPVIFLFCIAGWVLIRLGRPFAAAVLADCLALVFLVSNVKWGFVHHWYGAQGSHDRAMWALGLLLWTLPFLVVAGVGAHRAKREREVSFALVFCAALPSLVLLVWIAAGLLA</sequence>
<comment type="caution">
    <text evidence="2">The sequence shown here is derived from an EMBL/GenBank/DDBJ whole genome shotgun (WGS) entry which is preliminary data.</text>
</comment>
<evidence type="ECO:0000313" key="2">
    <source>
        <dbReference type="EMBL" id="MDC0675528.1"/>
    </source>
</evidence>
<keyword evidence="1" id="KW-1133">Transmembrane helix</keyword>
<feature type="transmembrane region" description="Helical" evidence="1">
    <location>
        <begin position="30"/>
        <end position="52"/>
    </location>
</feature>
<feature type="transmembrane region" description="Helical" evidence="1">
    <location>
        <begin position="97"/>
        <end position="119"/>
    </location>
</feature>
<accession>A0ABT5BPA4</accession>
<evidence type="ECO:0000313" key="3">
    <source>
        <dbReference type="Proteomes" id="UP001217838"/>
    </source>
</evidence>
<keyword evidence="3" id="KW-1185">Reference proteome</keyword>
<dbReference type="Proteomes" id="UP001217838">
    <property type="component" value="Unassembled WGS sequence"/>
</dbReference>
<dbReference type="RefSeq" id="WP_272010694.1">
    <property type="nucleotide sequence ID" value="NZ_JAQNDN010000028.1"/>
</dbReference>
<proteinExistence type="predicted"/>
<gene>
    <name evidence="2" type="ORF">POL58_47730</name>
</gene>
<organism evidence="2 3">
    <name type="scientific">Nannocystis radixulma</name>
    <dbReference type="NCBI Taxonomy" id="2995305"/>
    <lineage>
        <taxon>Bacteria</taxon>
        <taxon>Pseudomonadati</taxon>
        <taxon>Myxococcota</taxon>
        <taxon>Polyangia</taxon>
        <taxon>Nannocystales</taxon>
        <taxon>Nannocystaceae</taxon>
        <taxon>Nannocystis</taxon>
    </lineage>
</organism>
<dbReference type="EMBL" id="JAQNDN010000028">
    <property type="protein sequence ID" value="MDC0675528.1"/>
    <property type="molecule type" value="Genomic_DNA"/>
</dbReference>
<feature type="transmembrane region" description="Helical" evidence="1">
    <location>
        <begin position="64"/>
        <end position="85"/>
    </location>
</feature>